<keyword evidence="6 14" id="KW-0812">Transmembrane</keyword>
<name>A0A8S1GMX4_9PELO</name>
<evidence type="ECO:0000313" key="16">
    <source>
        <dbReference type="Proteomes" id="UP000835052"/>
    </source>
</evidence>
<evidence type="ECO:0000256" key="9">
    <source>
        <dbReference type="ARBA" id="ARBA00022989"/>
    </source>
</evidence>
<evidence type="ECO:0000256" key="11">
    <source>
        <dbReference type="ARBA" id="ARBA00023136"/>
    </source>
</evidence>
<evidence type="ECO:0000256" key="4">
    <source>
        <dbReference type="ARBA" id="ARBA00022448"/>
    </source>
</evidence>
<gene>
    <name evidence="15" type="ORF">CAUJ_LOCUS250</name>
</gene>
<evidence type="ECO:0000256" key="3">
    <source>
        <dbReference type="ARBA" id="ARBA00018192"/>
    </source>
</evidence>
<evidence type="ECO:0000313" key="15">
    <source>
        <dbReference type="EMBL" id="CAD6184331.1"/>
    </source>
</evidence>
<protein>
    <recommendedName>
        <fullName evidence="3 14">NADH dehydrogenase [ubiquinone] 1 alpha subcomplex subunit 13</fullName>
    </recommendedName>
</protein>
<evidence type="ECO:0000256" key="1">
    <source>
        <dbReference type="ARBA" id="ARBA00004298"/>
    </source>
</evidence>
<sequence>MPPPGGYRQFNFHRTFPKIVWRPGVVVATIFGASAYGAYAAIQEKKRAVTEKFEDVDINTALEPFLKAERDRYWLKLIAKNRDLEEEVMKDVPGWKTGTWYGEPVYFTLGDKWWDPATREVFAHSYQFNENRDLLWRQHSEYAGPKFYDNWFPKSISKYFW</sequence>
<keyword evidence="8 14" id="KW-0249">Electron transport</keyword>
<evidence type="ECO:0000256" key="13">
    <source>
        <dbReference type="ARBA" id="ARBA00046797"/>
    </source>
</evidence>
<feature type="transmembrane region" description="Helical" evidence="14">
    <location>
        <begin position="20"/>
        <end position="42"/>
    </location>
</feature>
<evidence type="ECO:0000256" key="5">
    <source>
        <dbReference type="ARBA" id="ARBA00022660"/>
    </source>
</evidence>
<dbReference type="GO" id="GO:0005743">
    <property type="term" value="C:mitochondrial inner membrane"/>
    <property type="evidence" value="ECO:0007669"/>
    <property type="project" value="UniProtKB-SubCell"/>
</dbReference>
<comment type="similarity">
    <text evidence="2 14">Belongs to the complex I NDUFA13 subunit family.</text>
</comment>
<dbReference type="Proteomes" id="UP000835052">
    <property type="component" value="Unassembled WGS sequence"/>
</dbReference>
<dbReference type="GO" id="GO:0045271">
    <property type="term" value="C:respiratory chain complex I"/>
    <property type="evidence" value="ECO:0007669"/>
    <property type="project" value="UniProtKB-UniRule"/>
</dbReference>
<evidence type="ECO:0000256" key="12">
    <source>
        <dbReference type="ARBA" id="ARBA00045908"/>
    </source>
</evidence>
<comment type="function">
    <text evidence="12">Accessory subunit of the mitochondrial membrane respiratory chain NADH dehydrogenase (Complex I), that is believed not to be involved in catalysis. Complex I functions in the transfer of electrons from NADH to the respiratory chain. The immediate electron acceptor for the enzyme is believed to be ubiquinone. Involved in the interferon/all-trans-retinoic acid (IFN/RA) induced cell death. This apoptotic activity is inhibited by interaction with viral IRF1. Prevents the transactivation of STAT3 target genes. May play a role in CARD15-mediated innate mucosal responses and serve to regulate intestinal epithelial cell responses to microbes.</text>
</comment>
<dbReference type="EMBL" id="CAJGYM010000001">
    <property type="protein sequence ID" value="CAD6184331.1"/>
    <property type="molecule type" value="Genomic_DNA"/>
</dbReference>
<comment type="function">
    <text evidence="14">Complex I functions in the transfer of electrons from NADH to the respiratory chain. Accessory subunit of the mitochondrial membrane respiratory chain NADH dehydrogenase (Complex I), that is believed not to be involved in catalysis.</text>
</comment>
<dbReference type="OrthoDB" id="3308at2759"/>
<evidence type="ECO:0000256" key="2">
    <source>
        <dbReference type="ARBA" id="ARBA00007312"/>
    </source>
</evidence>
<dbReference type="PANTHER" id="PTHR12966">
    <property type="entry name" value="NADH DEHYDROGENASE UBIQUINONE 1 ALPHA SUBCOMPLEX SUBUNIT 13"/>
    <property type="match status" value="1"/>
</dbReference>
<keyword evidence="4 14" id="KW-0813">Transport</keyword>
<keyword evidence="16" id="KW-1185">Reference proteome</keyword>
<keyword evidence="5 14" id="KW-0679">Respiratory chain</keyword>
<reference evidence="15" key="1">
    <citation type="submission" date="2020-10" db="EMBL/GenBank/DDBJ databases">
        <authorList>
            <person name="Kikuchi T."/>
        </authorList>
    </citation>
    <scope>NUCLEOTIDE SEQUENCE</scope>
    <source>
        <strain evidence="15">NKZ352</strain>
    </source>
</reference>
<dbReference type="InterPro" id="IPR009346">
    <property type="entry name" value="GRIM-19"/>
</dbReference>
<keyword evidence="10 14" id="KW-0496">Mitochondrion</keyword>
<organism evidence="15 16">
    <name type="scientific">Caenorhabditis auriculariae</name>
    <dbReference type="NCBI Taxonomy" id="2777116"/>
    <lineage>
        <taxon>Eukaryota</taxon>
        <taxon>Metazoa</taxon>
        <taxon>Ecdysozoa</taxon>
        <taxon>Nematoda</taxon>
        <taxon>Chromadorea</taxon>
        <taxon>Rhabditida</taxon>
        <taxon>Rhabditina</taxon>
        <taxon>Rhabditomorpha</taxon>
        <taxon>Rhabditoidea</taxon>
        <taxon>Rhabditidae</taxon>
        <taxon>Peloderinae</taxon>
        <taxon>Caenorhabditis</taxon>
    </lineage>
</organism>
<evidence type="ECO:0000256" key="6">
    <source>
        <dbReference type="ARBA" id="ARBA00022692"/>
    </source>
</evidence>
<evidence type="ECO:0000256" key="10">
    <source>
        <dbReference type="ARBA" id="ARBA00023128"/>
    </source>
</evidence>
<dbReference type="AlphaFoldDB" id="A0A8S1GMX4"/>
<comment type="subcellular location">
    <subcellularLocation>
        <location evidence="1 14">Mitochondrion inner membrane</location>
        <topology evidence="1 14">Single-pass membrane protein</topology>
        <orientation evidence="1 14">Matrix side</orientation>
    </subcellularLocation>
</comment>
<evidence type="ECO:0000256" key="7">
    <source>
        <dbReference type="ARBA" id="ARBA00022792"/>
    </source>
</evidence>
<comment type="caution">
    <text evidence="15">The sequence shown here is derived from an EMBL/GenBank/DDBJ whole genome shotgun (WGS) entry which is preliminary data.</text>
</comment>
<keyword evidence="9 14" id="KW-1133">Transmembrane helix</keyword>
<dbReference type="Pfam" id="PF06212">
    <property type="entry name" value="GRIM-19"/>
    <property type="match status" value="1"/>
</dbReference>
<evidence type="ECO:0000256" key="8">
    <source>
        <dbReference type="ARBA" id="ARBA00022982"/>
    </source>
</evidence>
<evidence type="ECO:0000256" key="14">
    <source>
        <dbReference type="RuleBase" id="RU368034"/>
    </source>
</evidence>
<keyword evidence="7 14" id="KW-0999">Mitochondrion inner membrane</keyword>
<comment type="subunit">
    <text evidence="13">Complex I is composed of 45 different subunits. Interacts with CARD15, but not with CARD4. Interacts with STAT3, but not with STAT1, STAT2 and STAT5A. Interacts with OLFM4.</text>
</comment>
<proteinExistence type="inferred from homology"/>
<dbReference type="PANTHER" id="PTHR12966:SF0">
    <property type="entry name" value="NADH DEHYDROGENASE [UBIQUINONE] 1 ALPHA SUBCOMPLEX SUBUNIT 13"/>
    <property type="match status" value="1"/>
</dbReference>
<keyword evidence="11 14" id="KW-0472">Membrane</keyword>
<accession>A0A8S1GMX4</accession>